<dbReference type="RefSeq" id="WP_094108504.1">
    <property type="nucleotide sequence ID" value="NZ_LUTP01000002.1"/>
</dbReference>
<dbReference type="OrthoDB" id="7585546at2"/>
<evidence type="ECO:0008006" key="4">
    <source>
        <dbReference type="Google" id="ProtNLM"/>
    </source>
</evidence>
<protein>
    <recommendedName>
        <fullName evidence="4">DUF3313 domain-containing protein</fullName>
    </recommendedName>
</protein>
<dbReference type="PROSITE" id="PS51257">
    <property type="entry name" value="PROKAR_LIPOPROTEIN"/>
    <property type="match status" value="1"/>
</dbReference>
<feature type="chain" id="PRO_5012055514" description="DUF3313 domain-containing protein" evidence="1">
    <location>
        <begin position="21"/>
        <end position="226"/>
    </location>
</feature>
<reference evidence="2 3" key="1">
    <citation type="submission" date="2016-02" db="EMBL/GenBank/DDBJ databases">
        <title>Species-wide whole genome sequencing reveals diversity, host range in Lonsdalea quercina.</title>
        <authorList>
            <person name="Li Y."/>
        </authorList>
    </citation>
    <scope>NUCLEOTIDE SEQUENCE [LARGE SCALE GENOMIC DNA]</scope>
    <source>
        <strain evidence="2 3">LMG 26264</strain>
    </source>
</reference>
<dbReference type="Proteomes" id="UP000194020">
    <property type="component" value="Unassembled WGS sequence"/>
</dbReference>
<dbReference type="EMBL" id="LUTP01000002">
    <property type="protein sequence ID" value="OSN08487.1"/>
    <property type="molecule type" value="Genomic_DNA"/>
</dbReference>
<organism evidence="2 3">
    <name type="scientific">Lonsdalea iberica</name>
    <dbReference type="NCBI Taxonomy" id="1082703"/>
    <lineage>
        <taxon>Bacteria</taxon>
        <taxon>Pseudomonadati</taxon>
        <taxon>Pseudomonadota</taxon>
        <taxon>Gammaproteobacteria</taxon>
        <taxon>Enterobacterales</taxon>
        <taxon>Pectobacteriaceae</taxon>
        <taxon>Lonsdalea</taxon>
    </lineage>
</organism>
<proteinExistence type="predicted"/>
<keyword evidence="1" id="KW-0732">Signal</keyword>
<dbReference type="AlphaFoldDB" id="A0A1X3S1V6"/>
<dbReference type="Pfam" id="PF11769">
    <property type="entry name" value="DUF3313"/>
    <property type="match status" value="1"/>
</dbReference>
<gene>
    <name evidence="2" type="ORF">AU511_01140</name>
</gene>
<dbReference type="InterPro" id="IPR021747">
    <property type="entry name" value="DUF3313"/>
</dbReference>
<comment type="caution">
    <text evidence="2">The sequence shown here is derived from an EMBL/GenBank/DDBJ whole genome shotgun (WGS) entry which is preliminary data.</text>
</comment>
<feature type="signal peptide" evidence="1">
    <location>
        <begin position="1"/>
        <end position="20"/>
    </location>
</feature>
<name>A0A1X3S1V6_9GAMM</name>
<evidence type="ECO:0000256" key="1">
    <source>
        <dbReference type="SAM" id="SignalP"/>
    </source>
</evidence>
<sequence>MSTLTKVYRPALLFVFMALAGCAGTQPARYADIDSAPQLQPNTGDKADRIPFRYAAPVDWNKYTHVIIDPVTLYQGSDNQFGEMDQADRQTLAKYMQDRFSESLRSRFTETQTPTPATIRIKLTLTGAETTTQVVGTVTKFDLAGGPYNIVQALRGKEGMLTGSVNYTVEIYDAVSNRLLNAYIAKQYPNAMNVGATIGSLSAAEVGIDKGADELADMLKSSAPTE</sequence>
<evidence type="ECO:0000313" key="3">
    <source>
        <dbReference type="Proteomes" id="UP000194020"/>
    </source>
</evidence>
<accession>A0A1X3S1V6</accession>
<evidence type="ECO:0000313" key="2">
    <source>
        <dbReference type="EMBL" id="OSN08487.1"/>
    </source>
</evidence>